<dbReference type="InterPro" id="IPR029058">
    <property type="entry name" value="AB_hydrolase_fold"/>
</dbReference>
<evidence type="ECO:0000313" key="1">
    <source>
        <dbReference type="EMBL" id="AZU03038.1"/>
    </source>
</evidence>
<dbReference type="Gene3D" id="3.40.50.1820">
    <property type="entry name" value="alpha/beta hydrolase"/>
    <property type="match status" value="1"/>
</dbReference>
<dbReference type="GO" id="GO:0009092">
    <property type="term" value="P:homoserine metabolic process"/>
    <property type="evidence" value="ECO:0007669"/>
    <property type="project" value="TreeGrafter"/>
</dbReference>
<dbReference type="KEGG" id="gak:X907_0490"/>
<dbReference type="GO" id="GO:0009086">
    <property type="term" value="P:methionine biosynthetic process"/>
    <property type="evidence" value="ECO:0007669"/>
    <property type="project" value="TreeGrafter"/>
</dbReference>
<dbReference type="PANTHER" id="PTHR32268:SF11">
    <property type="entry name" value="HOMOSERINE O-ACETYLTRANSFERASE"/>
    <property type="match status" value="1"/>
</dbReference>
<evidence type="ECO:0000313" key="2">
    <source>
        <dbReference type="Proteomes" id="UP000286954"/>
    </source>
</evidence>
<name>A0A3T0E7C0_9PROT</name>
<accession>A0A3T0E7C0</accession>
<dbReference type="Proteomes" id="UP000286954">
    <property type="component" value="Chromosome"/>
</dbReference>
<keyword evidence="1" id="KW-0808">Transferase</keyword>
<dbReference type="OrthoDB" id="9800754at2"/>
<sequence length="320" mass="33367">MPAVLAATEAGEGAADPACPFPINDHITTLELSSGAFVTARGRVYGPAGAPGIIVLGGISAHRFLLGDHADRASWWPGIAGPGLALDPLRYQLLAFDFLAEEVAPFPRVEDQAEALLALADAAGFETFQIVGASYGGSIALALAALAPERVTGLHVLCAAACPHPMTTALRAIQRDVVEFGLARGDGSGGVDLARRLAMTTYRTADEFKARFASPAPGSCDARGVEAYLAARGADYAAHTSPQRFLALSRSMDAVRIDPSAIRAPARLFAVAEDRLVPLADMEALANAIPGASLQTCSSLYGHDGFLKEVEAVTRFLEAI</sequence>
<dbReference type="InterPro" id="IPR000073">
    <property type="entry name" value="AB_hydrolase_1"/>
</dbReference>
<organism evidence="1 2">
    <name type="scientific">Glycocaulis alkaliphilus</name>
    <dbReference type="NCBI Taxonomy" id="1434191"/>
    <lineage>
        <taxon>Bacteria</taxon>
        <taxon>Pseudomonadati</taxon>
        <taxon>Pseudomonadota</taxon>
        <taxon>Alphaproteobacteria</taxon>
        <taxon>Maricaulales</taxon>
        <taxon>Maricaulaceae</taxon>
        <taxon>Glycocaulis</taxon>
    </lineage>
</organism>
<dbReference type="RefSeq" id="WP_127565464.1">
    <property type="nucleotide sequence ID" value="NZ_BMFB01000002.1"/>
</dbReference>
<protein>
    <submittedName>
        <fullName evidence="1">Homoserine O-acetyltransferase</fullName>
    </submittedName>
</protein>
<dbReference type="AlphaFoldDB" id="A0A3T0E7C0"/>
<proteinExistence type="predicted"/>
<keyword evidence="2" id="KW-1185">Reference proteome</keyword>
<dbReference type="NCBIfam" id="NF006449">
    <property type="entry name" value="PRK08775.1"/>
    <property type="match status" value="1"/>
</dbReference>
<dbReference type="Pfam" id="PF00561">
    <property type="entry name" value="Abhydrolase_1"/>
    <property type="match status" value="1"/>
</dbReference>
<gene>
    <name evidence="1" type="ORF">X907_0490</name>
</gene>
<dbReference type="InterPro" id="IPR008220">
    <property type="entry name" value="HAT_MetX-like"/>
</dbReference>
<dbReference type="PANTHER" id="PTHR32268">
    <property type="entry name" value="HOMOSERINE O-ACETYLTRANSFERASE"/>
    <property type="match status" value="1"/>
</dbReference>
<dbReference type="GO" id="GO:0004414">
    <property type="term" value="F:homoserine O-acetyltransferase activity"/>
    <property type="evidence" value="ECO:0007669"/>
    <property type="project" value="TreeGrafter"/>
</dbReference>
<dbReference type="SUPFAM" id="SSF53474">
    <property type="entry name" value="alpha/beta-Hydrolases"/>
    <property type="match status" value="1"/>
</dbReference>
<dbReference type="EMBL" id="CP018911">
    <property type="protein sequence ID" value="AZU03038.1"/>
    <property type="molecule type" value="Genomic_DNA"/>
</dbReference>
<reference evidence="1 2" key="1">
    <citation type="submission" date="2016-12" db="EMBL/GenBank/DDBJ databases">
        <title>The genome of dimorphic prosthecate Glycocaulis alkaliphilus 6b-8t, isolated from crude oil dictates its adaptability in petroleum environments.</title>
        <authorList>
            <person name="Wu X.-L."/>
            <person name="Geng S."/>
        </authorList>
    </citation>
    <scope>NUCLEOTIDE SEQUENCE [LARGE SCALE GENOMIC DNA]</scope>
    <source>
        <strain evidence="1 2">6B-8</strain>
    </source>
</reference>